<evidence type="ECO:0000313" key="3">
    <source>
        <dbReference type="Proteomes" id="UP001205105"/>
    </source>
</evidence>
<dbReference type="SUPFAM" id="SSF50475">
    <property type="entry name" value="FMN-binding split barrel"/>
    <property type="match status" value="1"/>
</dbReference>
<evidence type="ECO:0000259" key="1">
    <source>
        <dbReference type="Pfam" id="PF13883"/>
    </source>
</evidence>
<organism evidence="2 3">
    <name type="scientific">Chlorella ohadii</name>
    <dbReference type="NCBI Taxonomy" id="2649997"/>
    <lineage>
        <taxon>Eukaryota</taxon>
        <taxon>Viridiplantae</taxon>
        <taxon>Chlorophyta</taxon>
        <taxon>core chlorophytes</taxon>
        <taxon>Trebouxiophyceae</taxon>
        <taxon>Chlorellales</taxon>
        <taxon>Chlorellaceae</taxon>
        <taxon>Chlorella clade</taxon>
        <taxon>Chlorella</taxon>
    </lineage>
</organism>
<protein>
    <recommendedName>
        <fullName evidence="1">CREG-like beta-barrel domain-containing protein</fullName>
    </recommendedName>
</protein>
<dbReference type="GO" id="GO:0005737">
    <property type="term" value="C:cytoplasm"/>
    <property type="evidence" value="ECO:0007669"/>
    <property type="project" value="UniProtKB-ARBA"/>
</dbReference>
<proteinExistence type="predicted"/>
<name>A0AAD5DYQ1_9CHLO</name>
<evidence type="ECO:0000313" key="2">
    <source>
        <dbReference type="EMBL" id="KAI7844680.1"/>
    </source>
</evidence>
<dbReference type="InterPro" id="IPR055343">
    <property type="entry name" value="CREG_beta-barrel"/>
</dbReference>
<comment type="caution">
    <text evidence="2">The sequence shown here is derived from an EMBL/GenBank/DDBJ whole genome shotgun (WGS) entry which is preliminary data.</text>
</comment>
<dbReference type="Proteomes" id="UP001205105">
    <property type="component" value="Unassembled WGS sequence"/>
</dbReference>
<gene>
    <name evidence="2" type="ORF">COHA_001769</name>
</gene>
<dbReference type="AlphaFoldDB" id="A0AAD5DYQ1"/>
<dbReference type="Gene3D" id="2.30.110.10">
    <property type="entry name" value="Electron Transport, Fmn-binding Protein, Chain A"/>
    <property type="match status" value="1"/>
</dbReference>
<dbReference type="InterPro" id="IPR012349">
    <property type="entry name" value="Split_barrel_FMN-bd"/>
</dbReference>
<keyword evidence="3" id="KW-1185">Reference proteome</keyword>
<dbReference type="PANTHER" id="PTHR13343:SF17">
    <property type="entry name" value="CELLULAR REPRESSOR OF E1A-STIMULATED GENES, ISOFORM A"/>
    <property type="match status" value="1"/>
</dbReference>
<dbReference type="Pfam" id="PF13883">
    <property type="entry name" value="CREG_beta-barrel"/>
    <property type="match status" value="1"/>
</dbReference>
<accession>A0AAD5DYQ1</accession>
<dbReference type="EMBL" id="JADXDR010000025">
    <property type="protein sequence ID" value="KAI7844680.1"/>
    <property type="molecule type" value="Genomic_DNA"/>
</dbReference>
<reference evidence="2" key="1">
    <citation type="submission" date="2020-11" db="EMBL/GenBank/DDBJ databases">
        <title>Chlorella ohadii genome sequencing and assembly.</title>
        <authorList>
            <person name="Murik O."/>
            <person name="Treves H."/>
            <person name="Kedem I."/>
            <person name="Shotland Y."/>
            <person name="Kaplan A."/>
        </authorList>
    </citation>
    <scope>NUCLEOTIDE SEQUENCE</scope>
    <source>
        <strain evidence="2">1</strain>
    </source>
</reference>
<feature type="domain" description="CREG-like beta-barrel" evidence="1">
    <location>
        <begin position="1"/>
        <end position="178"/>
    </location>
</feature>
<sequence>MARWLAHQLDWGVVSTTSRRDGRQAAAAAWAAGGPALLHERWHLGGVAFGNALSFADGPRCRPTGRLIFYLSPMDATMQDLEKCSNASLTLHEAQLPGACRGIDPESPLCAKLTVTGSLEPVPEEGLEEAAQLMFPRHPEMRHWPKGHQFCLFELHITTARLLDQFGGPYDMGPDEYFGAELASADAEMRSDTDAEHVGLS</sequence>
<dbReference type="PANTHER" id="PTHR13343">
    <property type="entry name" value="CREG1 PROTEIN"/>
    <property type="match status" value="1"/>
</dbReference>